<reference evidence="3 4" key="1">
    <citation type="submission" date="2019-06" db="EMBL/GenBank/DDBJ databases">
        <title>Genomic Encyclopedia of Type Strains, Phase IV (KMG-V): Genome sequencing to study the core and pangenomes of soil and plant-associated prokaryotes.</title>
        <authorList>
            <person name="Whitman W."/>
        </authorList>
    </citation>
    <scope>NUCLEOTIDE SEQUENCE [LARGE SCALE GENOMIC DNA]</scope>
    <source>
        <strain evidence="3 4">BR 10556</strain>
    </source>
</reference>
<protein>
    <submittedName>
        <fullName evidence="3">Uncharacterized protein DUF1127</fullName>
    </submittedName>
</protein>
<comment type="caution">
    <text evidence="3">The sequence shown here is derived from an EMBL/GenBank/DDBJ whole genome shotgun (WGS) entry which is preliminary data.</text>
</comment>
<keyword evidence="4" id="KW-1185">Reference proteome</keyword>
<feature type="compositionally biased region" description="Basic residues" evidence="1">
    <location>
        <begin position="1"/>
        <end position="10"/>
    </location>
</feature>
<dbReference type="AlphaFoldDB" id="A0A560I0H1"/>
<evidence type="ECO:0000313" key="3">
    <source>
        <dbReference type="EMBL" id="TWB70228.1"/>
    </source>
</evidence>
<dbReference type="EMBL" id="VITW01000008">
    <property type="protein sequence ID" value="TWB70228.1"/>
    <property type="molecule type" value="Genomic_DNA"/>
</dbReference>
<dbReference type="OrthoDB" id="8234832at2"/>
<evidence type="ECO:0000259" key="2">
    <source>
        <dbReference type="Pfam" id="PF06568"/>
    </source>
</evidence>
<proteinExistence type="predicted"/>
<name>A0A560I0H1_9BRAD</name>
<sequence length="208" mass="23483">MKTHSRHSRGVIRSARPDDAEPDGRRLVWSEGRGMARLGPDRTARLGYAQTRSRPTPQAAVPNAQANLFWSVAYAFMEGFALYGAALHPSAAMPVDAILAARRDWEAYQADESAKPVQNGGGRGPCSSGNVVQFDRLVPLDAQPERRRWSWLRSAGETLTVLLSHLRREREIRRAVDALRELDDRTLRDLGIRCRSEIEWTVRYCRDC</sequence>
<feature type="compositionally biased region" description="Basic and acidic residues" evidence="1">
    <location>
        <begin position="15"/>
        <end position="26"/>
    </location>
</feature>
<dbReference type="InterPro" id="IPR009506">
    <property type="entry name" value="YjiS-like"/>
</dbReference>
<feature type="domain" description="YjiS-like" evidence="2">
    <location>
        <begin position="162"/>
        <end position="199"/>
    </location>
</feature>
<gene>
    <name evidence="3" type="ORF">FBZ95_108229</name>
</gene>
<dbReference type="Pfam" id="PF06568">
    <property type="entry name" value="YjiS-like"/>
    <property type="match status" value="1"/>
</dbReference>
<evidence type="ECO:0000313" key="4">
    <source>
        <dbReference type="Proteomes" id="UP000315914"/>
    </source>
</evidence>
<feature type="region of interest" description="Disordered" evidence="1">
    <location>
        <begin position="1"/>
        <end position="26"/>
    </location>
</feature>
<dbReference type="Proteomes" id="UP000315914">
    <property type="component" value="Unassembled WGS sequence"/>
</dbReference>
<evidence type="ECO:0000256" key="1">
    <source>
        <dbReference type="SAM" id="MobiDB-lite"/>
    </source>
</evidence>
<organism evidence="3 4">
    <name type="scientific">Bradyrhizobium sacchari</name>
    <dbReference type="NCBI Taxonomy" id="1399419"/>
    <lineage>
        <taxon>Bacteria</taxon>
        <taxon>Pseudomonadati</taxon>
        <taxon>Pseudomonadota</taxon>
        <taxon>Alphaproteobacteria</taxon>
        <taxon>Hyphomicrobiales</taxon>
        <taxon>Nitrobacteraceae</taxon>
        <taxon>Bradyrhizobium</taxon>
    </lineage>
</organism>
<accession>A0A560I0H1</accession>